<dbReference type="Proteomes" id="UP000035651">
    <property type="component" value="Chromosome"/>
</dbReference>
<keyword evidence="2" id="KW-1185">Reference proteome</keyword>
<dbReference type="Pfam" id="PF25675">
    <property type="entry name" value="Phage_nozzle"/>
    <property type="match status" value="2"/>
</dbReference>
<name>A0A0H3WS77_9BURK</name>
<dbReference type="PATRIC" id="fig|656179.3.peg.773"/>
<evidence type="ECO:0000313" key="1">
    <source>
        <dbReference type="EMBL" id="AKM29406.1"/>
    </source>
</evidence>
<gene>
    <name evidence="1" type="ORF">AB870_03535</name>
</gene>
<organism evidence="1 2">
    <name type="scientific">Pandoraea faecigallinarum</name>
    <dbReference type="NCBI Taxonomy" id="656179"/>
    <lineage>
        <taxon>Bacteria</taxon>
        <taxon>Pseudomonadati</taxon>
        <taxon>Pseudomonadota</taxon>
        <taxon>Betaproteobacteria</taxon>
        <taxon>Burkholderiales</taxon>
        <taxon>Burkholderiaceae</taxon>
        <taxon>Pandoraea</taxon>
    </lineage>
</organism>
<sequence>MAKVVSSYESVVRGVSEQIPQARHPGQHYEQVNMVSDPVRGLARRHGSVTMDERVIPGVSLSDDQKKYARQYREYSFYIEGTEYSFVYQSAERPKADNLPFCYVLNKDTGKFLNVAYADPTALEPWIYGGLSAVTTVGQYVVMASNKLGPGYSVVDDYAATSGNGVFWIRGGQYSRTYTVTVQRKSDGKTITASYTTMTSSYQGLLDTSDIPSTATDYQKQVNDRVNAYNSAVNKWIGDAARDIQPQSIATKLSQALSAAGFTEQYVIGSTLVFSGATKASGTDSGDGTLLRCVFAEVDDPSKLSSIHAPGKVVRVRPTNGADPYYMRAVADTTNAGWQTVTWKEAPAQTVTPGQVFALGVISADGRTFTLASSPTALAAATGGEVPGFAASSTGDLDSKGAVPYFFGRRISLLTVFQDRLVIVANGVVFMSRTGDYFNWFRRSMLTLADDDPIEAYALGAEDDIITRSVTYSKDLFMFGERKQYAISGRVVLTPKSVAITTSASERDSTQAQPVVIGNLLFYGKYASAPAQAGNSKFSTSVSQFQLGLFQDTPETYKVSQQLDMYLRGKPVEFAALAAPATVFLRTDGNDHGLYVYSFIDQPGTQSRVYDSWSRWAWAKTVGRIIAITVYKATLYAFTLRTRGTETWVACEQFVVDANLAAAPYLDMQRRVYDFYSNSGFLRKADAPREDVCVAATADAGNARLLGADIADVDAFVGDVLGGGDDPPAVVGAVFDSYVDITPPYVRDQNGIAIVNGRLVITRYTVSVSDTGGFEGYVTFAGNTAQVKSFNGRLVGHSNNLVGRQPVSQTVLNVAVGRANTEHRVRMASRRWLPMTITAIEWVGQFFNNSRRV</sequence>
<dbReference type="OrthoDB" id="5465414at2"/>
<dbReference type="KEGG" id="pfg:AB870_03535"/>
<protein>
    <recommendedName>
        <fullName evidence="3">Tail tubular protein B</fullName>
    </recommendedName>
</protein>
<dbReference type="InterPro" id="IPR058003">
    <property type="entry name" value="Phage_gp12"/>
</dbReference>
<evidence type="ECO:0008006" key="3">
    <source>
        <dbReference type="Google" id="ProtNLM"/>
    </source>
</evidence>
<dbReference type="RefSeq" id="WP_047905345.1">
    <property type="nucleotide sequence ID" value="NZ_CP011807.3"/>
</dbReference>
<dbReference type="STRING" id="656179.AB870_03535"/>
<proteinExistence type="predicted"/>
<dbReference type="AlphaFoldDB" id="A0A0H3WS77"/>
<accession>A0A0H3WS77</accession>
<reference evidence="1" key="1">
    <citation type="submission" date="2016-06" db="EMBL/GenBank/DDBJ databases">
        <title>Complete Genome Sequence of Pandoraea faecigallinarum DSM-23572.</title>
        <authorList>
            <person name="Yong D."/>
            <person name="Ee R."/>
            <person name="Lim Y.-L."/>
            <person name="Yin W.-F."/>
            <person name="Chan K.-G."/>
        </authorList>
    </citation>
    <scope>NUCLEOTIDE SEQUENCE</scope>
    <source>
        <strain evidence="1">DSM 23572</strain>
    </source>
</reference>
<dbReference type="EMBL" id="CP011807">
    <property type="protein sequence ID" value="AKM29406.1"/>
    <property type="molecule type" value="Genomic_DNA"/>
</dbReference>
<evidence type="ECO:0000313" key="2">
    <source>
        <dbReference type="Proteomes" id="UP000035651"/>
    </source>
</evidence>